<keyword evidence="2" id="KW-1133">Transmembrane helix</keyword>
<reference evidence="3" key="1">
    <citation type="journal article" date="2021" name="Nat. Microbiol.">
        <title>Cocultivation of an ultrasmall environmental parasitic bacterium with lytic ability against bacteria associated with wastewater foams.</title>
        <authorList>
            <person name="Batinovic S."/>
            <person name="Rose J.J.A."/>
            <person name="Ratcliffe J."/>
            <person name="Seviour R.J."/>
            <person name="Petrovski S."/>
        </authorList>
    </citation>
    <scope>NUCLEOTIDE SEQUENCE</scope>
    <source>
        <strain evidence="3">JR1</strain>
    </source>
</reference>
<gene>
    <name evidence="3" type="ORF">GII36_05510</name>
</gene>
<evidence type="ECO:0000313" key="3">
    <source>
        <dbReference type="EMBL" id="QHN43275.1"/>
    </source>
</evidence>
<proteinExistence type="predicted"/>
<evidence type="ECO:0000256" key="2">
    <source>
        <dbReference type="SAM" id="Phobius"/>
    </source>
</evidence>
<feature type="region of interest" description="Disordered" evidence="1">
    <location>
        <begin position="1"/>
        <end position="55"/>
    </location>
</feature>
<feature type="transmembrane region" description="Helical" evidence="2">
    <location>
        <begin position="68"/>
        <end position="89"/>
    </location>
</feature>
<dbReference type="AlphaFoldDB" id="A0A857MN44"/>
<protein>
    <recommendedName>
        <fullName evidence="5">Polymer-forming cytoskeletal protein</fullName>
    </recommendedName>
</protein>
<dbReference type="EMBL" id="CP045921">
    <property type="protein sequence ID" value="QHN43275.1"/>
    <property type="molecule type" value="Genomic_DNA"/>
</dbReference>
<keyword evidence="2" id="KW-0472">Membrane</keyword>
<feature type="compositionally biased region" description="Polar residues" evidence="1">
    <location>
        <begin position="8"/>
        <end position="21"/>
    </location>
</feature>
<dbReference type="KEGG" id="mama:GII36_05510"/>
<dbReference type="Proteomes" id="UP001059824">
    <property type="component" value="Chromosome"/>
</dbReference>
<organism evidence="3 4">
    <name type="scientific">Candidatus Mycosynbacter amalyticus</name>
    <dbReference type="NCBI Taxonomy" id="2665156"/>
    <lineage>
        <taxon>Bacteria</taxon>
        <taxon>Candidatus Saccharimonadota</taxon>
        <taxon>Candidatus Saccharimonadota incertae sedis</taxon>
        <taxon>Candidatus Mycosynbacter</taxon>
    </lineage>
</organism>
<evidence type="ECO:0008006" key="5">
    <source>
        <dbReference type="Google" id="ProtNLM"/>
    </source>
</evidence>
<name>A0A857MN44_9BACT</name>
<sequence length="343" mass="35046">MEPDKNTTPDTEGNKPNSDQQAPADALSRTPEDLEQEAATQKAASGVADEPAEKPVSPLKRFMRRVNVYLLLFLLLVVVSGVVIAVNYLNSQKTSNVTPASTEPNIASQKLTEDALKQLANTDTSVGSASQTLTIQGNAIIEGQTLMRGNLNVAGNFQSGGRIQGPSLTISGESNLGTAQINSLQVAQNVAIQGATTVRDLSVAGGATFAGAVTASQITVSKLVLSGNSSIEIPNHLAFTGPNPGRAPNAGVLGAGGSASVSGSDSAGTVNINTGNGPSVGCFVRVNFNQAYATSPRVIISPIGAGAGLSTYYVDRNNSGFSICAASTPPANSAFAFDYFVTG</sequence>
<keyword evidence="4" id="KW-1185">Reference proteome</keyword>
<evidence type="ECO:0000313" key="4">
    <source>
        <dbReference type="Proteomes" id="UP001059824"/>
    </source>
</evidence>
<dbReference type="RefSeq" id="WP_260763291.1">
    <property type="nucleotide sequence ID" value="NZ_CP045921.1"/>
</dbReference>
<accession>A0A857MN44</accession>
<evidence type="ECO:0000256" key="1">
    <source>
        <dbReference type="SAM" id="MobiDB-lite"/>
    </source>
</evidence>
<keyword evidence="2" id="KW-0812">Transmembrane</keyword>